<evidence type="ECO:0000256" key="3">
    <source>
        <dbReference type="ARBA" id="ARBA00022737"/>
    </source>
</evidence>
<dbReference type="InterPro" id="IPR050527">
    <property type="entry name" value="Snail/Krueppel_Znf"/>
</dbReference>
<evidence type="ECO:0000256" key="2">
    <source>
        <dbReference type="ARBA" id="ARBA00022723"/>
    </source>
</evidence>
<reference evidence="11 12" key="1">
    <citation type="submission" date="2020-02" db="EMBL/GenBank/DDBJ databases">
        <authorList>
            <person name="Ferguson B K."/>
        </authorList>
    </citation>
    <scope>NUCLEOTIDE SEQUENCE [LARGE SCALE GENOMIC DNA]</scope>
</reference>
<dbReference type="SMART" id="SM00355">
    <property type="entry name" value="ZnF_C2H2"/>
    <property type="match status" value="5"/>
</dbReference>
<gene>
    <name evidence="11" type="ORF">TBRA_LOCUS6194</name>
</gene>
<evidence type="ECO:0000259" key="10">
    <source>
        <dbReference type="PROSITE" id="PS50157"/>
    </source>
</evidence>
<dbReference type="PROSITE" id="PS00028">
    <property type="entry name" value="ZINC_FINGER_C2H2_1"/>
    <property type="match status" value="5"/>
</dbReference>
<evidence type="ECO:0000256" key="7">
    <source>
        <dbReference type="ARBA" id="ARBA00023242"/>
    </source>
</evidence>
<dbReference type="GO" id="GO:0005634">
    <property type="term" value="C:nucleus"/>
    <property type="evidence" value="ECO:0007669"/>
    <property type="project" value="UniProtKB-SubCell"/>
</dbReference>
<keyword evidence="3" id="KW-0677">Repeat</keyword>
<evidence type="ECO:0000256" key="1">
    <source>
        <dbReference type="ARBA" id="ARBA00004123"/>
    </source>
</evidence>
<dbReference type="InterPro" id="IPR013087">
    <property type="entry name" value="Znf_C2H2_type"/>
</dbReference>
<evidence type="ECO:0000313" key="11">
    <source>
        <dbReference type="EMBL" id="CAB0034296.1"/>
    </source>
</evidence>
<comment type="subcellular location">
    <subcellularLocation>
        <location evidence="1">Nucleus</location>
    </subcellularLocation>
</comment>
<protein>
    <recommendedName>
        <fullName evidence="10">C2H2-type domain-containing protein</fullName>
    </recommendedName>
</protein>
<evidence type="ECO:0000256" key="6">
    <source>
        <dbReference type="ARBA" id="ARBA00023125"/>
    </source>
</evidence>
<evidence type="ECO:0000256" key="9">
    <source>
        <dbReference type="PROSITE-ProRule" id="PRU00042"/>
    </source>
</evidence>
<keyword evidence="12" id="KW-1185">Reference proteome</keyword>
<sequence length="577" mass="67106">HQKTIHEGCKDYICEKCEKKFRKKSDLFKHQRIIHEGRKDHACDNCEKKFGYKSDLLHHQKTVHEGRKDHACRNCERKFGSKSDLLKHQKIVHEGRKDYECDNCEKKFGYKSDLYKHQKTVHEGRKDYACDKCEKRFGFKSSLIRHRRAIHEWSKRSTSVRFGNVYNIWTEREKHSSLLLSYTHQSDENRPCVYHCAKGLHIRLSRRICRTRFILNCIDAKNFRLCVTSSAQSTHHSVAYSAIVALAAKHCLPVNARRGRASCYARLDDDLFARFIWHTVYVNLLLAPFTIAARECTRLDNESLSYGASRRRRSKTRRYIPTGASRIEWKTVRIIIESAATLAHIYVFIREKTKKGNDESREKLTAKVNLRRRVEADRAGSKCTDRFTRYIFASSSSTHIGNESVKIHLKYSEIWKTEKTPSGTSARSNVMKYACISFPGHAPELRILNGPEYEIYNKSHSLPSHYGTILQGNRVGLCIKTDRRDRLLWFLKEVNLAWVHHFWTWDIHQVSNFLKLHAEDFSKAAAAAAQHSAAEVELRKLARGAQGLLQQRRRPSIHVVYVYTCRASSDHDALDSK</sequence>
<name>A0A6H5ICN9_9HYME</name>
<keyword evidence="4 9" id="KW-0863">Zinc-finger</keyword>
<feature type="domain" description="C2H2-type" evidence="10">
    <location>
        <begin position="99"/>
        <end position="127"/>
    </location>
</feature>
<feature type="domain" description="C2H2-type" evidence="10">
    <location>
        <begin position="12"/>
        <end position="40"/>
    </location>
</feature>
<keyword evidence="7" id="KW-0539">Nucleus</keyword>
<evidence type="ECO:0000256" key="5">
    <source>
        <dbReference type="ARBA" id="ARBA00022833"/>
    </source>
</evidence>
<keyword evidence="5" id="KW-0862">Zinc</keyword>
<feature type="domain" description="C2H2-type" evidence="10">
    <location>
        <begin position="41"/>
        <end position="69"/>
    </location>
</feature>
<feature type="non-terminal residue" evidence="11">
    <location>
        <position position="1"/>
    </location>
</feature>
<keyword evidence="2" id="KW-0479">Metal-binding</keyword>
<dbReference type="EMBL" id="CADCXV010000739">
    <property type="protein sequence ID" value="CAB0034296.1"/>
    <property type="molecule type" value="Genomic_DNA"/>
</dbReference>
<organism evidence="11 12">
    <name type="scientific">Trichogramma brassicae</name>
    <dbReference type="NCBI Taxonomy" id="86971"/>
    <lineage>
        <taxon>Eukaryota</taxon>
        <taxon>Metazoa</taxon>
        <taxon>Ecdysozoa</taxon>
        <taxon>Arthropoda</taxon>
        <taxon>Hexapoda</taxon>
        <taxon>Insecta</taxon>
        <taxon>Pterygota</taxon>
        <taxon>Neoptera</taxon>
        <taxon>Endopterygota</taxon>
        <taxon>Hymenoptera</taxon>
        <taxon>Apocrita</taxon>
        <taxon>Proctotrupomorpha</taxon>
        <taxon>Chalcidoidea</taxon>
        <taxon>Trichogrammatidae</taxon>
        <taxon>Trichogramma</taxon>
    </lineage>
</organism>
<dbReference type="GO" id="GO:0000981">
    <property type="term" value="F:DNA-binding transcription factor activity, RNA polymerase II-specific"/>
    <property type="evidence" value="ECO:0007669"/>
    <property type="project" value="TreeGrafter"/>
</dbReference>
<dbReference type="Gene3D" id="3.30.160.60">
    <property type="entry name" value="Classic Zinc Finger"/>
    <property type="match status" value="4"/>
</dbReference>
<evidence type="ECO:0000256" key="8">
    <source>
        <dbReference type="ARBA" id="ARBA00037948"/>
    </source>
</evidence>
<proteinExistence type="inferred from homology"/>
<evidence type="ECO:0000313" key="12">
    <source>
        <dbReference type="Proteomes" id="UP000479190"/>
    </source>
</evidence>
<dbReference type="AlphaFoldDB" id="A0A6H5ICN9"/>
<dbReference type="PANTHER" id="PTHR24388">
    <property type="entry name" value="ZINC FINGER PROTEIN"/>
    <property type="match status" value="1"/>
</dbReference>
<accession>A0A6H5ICN9</accession>
<dbReference type="OrthoDB" id="7685779at2759"/>
<feature type="domain" description="C2H2-type" evidence="10">
    <location>
        <begin position="128"/>
        <end position="156"/>
    </location>
</feature>
<dbReference type="SUPFAM" id="SSF57667">
    <property type="entry name" value="beta-beta-alpha zinc fingers"/>
    <property type="match status" value="3"/>
</dbReference>
<dbReference type="GO" id="GO:0008270">
    <property type="term" value="F:zinc ion binding"/>
    <property type="evidence" value="ECO:0007669"/>
    <property type="project" value="UniProtKB-KW"/>
</dbReference>
<feature type="domain" description="C2H2-type" evidence="10">
    <location>
        <begin position="70"/>
        <end position="98"/>
    </location>
</feature>
<dbReference type="PANTHER" id="PTHR24388:SF54">
    <property type="entry name" value="PROTEIN ESCARGOT"/>
    <property type="match status" value="1"/>
</dbReference>
<dbReference type="InterPro" id="IPR036236">
    <property type="entry name" value="Znf_C2H2_sf"/>
</dbReference>
<dbReference type="Proteomes" id="UP000479190">
    <property type="component" value="Unassembled WGS sequence"/>
</dbReference>
<dbReference type="GO" id="GO:0000978">
    <property type="term" value="F:RNA polymerase II cis-regulatory region sequence-specific DNA binding"/>
    <property type="evidence" value="ECO:0007669"/>
    <property type="project" value="TreeGrafter"/>
</dbReference>
<keyword evidence="6" id="KW-0238">DNA-binding</keyword>
<evidence type="ECO:0000256" key="4">
    <source>
        <dbReference type="ARBA" id="ARBA00022771"/>
    </source>
</evidence>
<comment type="similarity">
    <text evidence="8">Belongs to the snail C2H2-type zinc-finger protein family.</text>
</comment>
<dbReference type="PROSITE" id="PS50157">
    <property type="entry name" value="ZINC_FINGER_C2H2_2"/>
    <property type="match status" value="5"/>
</dbReference>
<dbReference type="Pfam" id="PF00096">
    <property type="entry name" value="zf-C2H2"/>
    <property type="match status" value="5"/>
</dbReference>